<dbReference type="PROSITE" id="PS50157">
    <property type="entry name" value="ZINC_FINGER_C2H2_2"/>
    <property type="match status" value="2"/>
</dbReference>
<feature type="region of interest" description="Disordered" evidence="14">
    <location>
        <begin position="1"/>
        <end position="55"/>
    </location>
</feature>
<dbReference type="InterPro" id="IPR013087">
    <property type="entry name" value="Znf_C2H2_type"/>
</dbReference>
<organism evidence="16 17">
    <name type="scientific">Maudiozyma humilis</name>
    <name type="common">Sour dough yeast</name>
    <name type="synonym">Kazachstania humilis</name>
    <dbReference type="NCBI Taxonomy" id="51915"/>
    <lineage>
        <taxon>Eukaryota</taxon>
        <taxon>Fungi</taxon>
        <taxon>Dikarya</taxon>
        <taxon>Ascomycota</taxon>
        <taxon>Saccharomycotina</taxon>
        <taxon>Saccharomycetes</taxon>
        <taxon>Saccharomycetales</taxon>
        <taxon>Saccharomycetaceae</taxon>
        <taxon>Maudiozyma</taxon>
    </lineage>
</organism>
<comment type="similarity">
    <text evidence="3">Belongs to the krueppel C2H2-type zinc-finger protein family.</text>
</comment>
<feature type="domain" description="C2H2-type" evidence="15">
    <location>
        <begin position="565"/>
        <end position="592"/>
    </location>
</feature>
<feature type="region of interest" description="Disordered" evidence="14">
    <location>
        <begin position="271"/>
        <end position="319"/>
    </location>
</feature>
<dbReference type="PROSITE" id="PS00028">
    <property type="entry name" value="ZINC_FINGER_C2H2_1"/>
    <property type="match status" value="2"/>
</dbReference>
<dbReference type="SMART" id="SM00355">
    <property type="entry name" value="ZnF_C2H2"/>
    <property type="match status" value="2"/>
</dbReference>
<feature type="compositionally biased region" description="Polar residues" evidence="14">
    <location>
        <begin position="279"/>
        <end position="307"/>
    </location>
</feature>
<keyword evidence="8" id="KW-0862">Zinc</keyword>
<evidence type="ECO:0000256" key="6">
    <source>
        <dbReference type="ARBA" id="ARBA00022737"/>
    </source>
</evidence>
<evidence type="ECO:0000256" key="14">
    <source>
        <dbReference type="SAM" id="MobiDB-lite"/>
    </source>
</evidence>
<feature type="domain" description="C2H2-type" evidence="15">
    <location>
        <begin position="536"/>
        <end position="564"/>
    </location>
</feature>
<evidence type="ECO:0000313" key="17">
    <source>
        <dbReference type="Proteomes" id="UP001377567"/>
    </source>
</evidence>
<evidence type="ECO:0000256" key="10">
    <source>
        <dbReference type="ARBA" id="ARBA00023125"/>
    </source>
</evidence>
<comment type="caution">
    <text evidence="16">The sequence shown here is derived from an EMBL/GenBank/DDBJ whole genome shotgun (WGS) entry which is preliminary data.</text>
</comment>
<dbReference type="EMBL" id="BTGD01000020">
    <property type="protein sequence ID" value="GMM58175.1"/>
    <property type="molecule type" value="Genomic_DNA"/>
</dbReference>
<dbReference type="AlphaFoldDB" id="A0AAV5S3A8"/>
<evidence type="ECO:0000256" key="13">
    <source>
        <dbReference type="PROSITE-ProRule" id="PRU00042"/>
    </source>
</evidence>
<evidence type="ECO:0000256" key="7">
    <source>
        <dbReference type="ARBA" id="ARBA00022771"/>
    </source>
</evidence>
<comment type="function">
    <text evidence="1">May be involved in transcriptional regulation.</text>
</comment>
<name>A0AAV5S3A8_MAUHU</name>
<dbReference type="Proteomes" id="UP001377567">
    <property type="component" value="Unassembled WGS sequence"/>
</dbReference>
<dbReference type="PANTHER" id="PTHR46105">
    <property type="entry name" value="AGAP004733-PA"/>
    <property type="match status" value="1"/>
</dbReference>
<keyword evidence="9" id="KW-0805">Transcription regulation</keyword>
<keyword evidence="11" id="KW-0804">Transcription</keyword>
<dbReference type="FunFam" id="3.30.160.60:FF:000585">
    <property type="entry name" value="zinc finger protein 784"/>
    <property type="match status" value="1"/>
</dbReference>
<reference evidence="16 17" key="1">
    <citation type="journal article" date="2023" name="Elife">
        <title>Identification of key yeast species and microbe-microbe interactions impacting larval growth of Drosophila in the wild.</title>
        <authorList>
            <person name="Mure A."/>
            <person name="Sugiura Y."/>
            <person name="Maeda R."/>
            <person name="Honda K."/>
            <person name="Sakurai N."/>
            <person name="Takahashi Y."/>
            <person name="Watada M."/>
            <person name="Katoh T."/>
            <person name="Gotoh A."/>
            <person name="Gotoh Y."/>
            <person name="Taniguchi I."/>
            <person name="Nakamura K."/>
            <person name="Hayashi T."/>
            <person name="Katayama T."/>
            <person name="Uemura T."/>
            <person name="Hattori Y."/>
        </authorList>
    </citation>
    <scope>NUCLEOTIDE SEQUENCE [LARGE SCALE GENOMIC DNA]</scope>
    <source>
        <strain evidence="16 17">KH-74</strain>
    </source>
</reference>
<evidence type="ECO:0000256" key="12">
    <source>
        <dbReference type="ARBA" id="ARBA00023242"/>
    </source>
</evidence>
<dbReference type="InterPro" id="IPR050457">
    <property type="entry name" value="ZnFinger_BTB_dom_contain"/>
</dbReference>
<dbReference type="InterPro" id="IPR036236">
    <property type="entry name" value="Znf_C2H2_sf"/>
</dbReference>
<dbReference type="GO" id="GO:0000981">
    <property type="term" value="F:DNA-binding transcription factor activity, RNA polymerase II-specific"/>
    <property type="evidence" value="ECO:0007669"/>
    <property type="project" value="TreeGrafter"/>
</dbReference>
<feature type="compositionally biased region" description="Basic and acidic residues" evidence="14">
    <location>
        <begin position="233"/>
        <end position="244"/>
    </location>
</feature>
<keyword evidence="5" id="KW-0479">Metal-binding</keyword>
<dbReference type="GO" id="GO:0000978">
    <property type="term" value="F:RNA polymerase II cis-regulatory region sequence-specific DNA binding"/>
    <property type="evidence" value="ECO:0007669"/>
    <property type="project" value="TreeGrafter"/>
</dbReference>
<sequence>MSTPQPFQYYEGDDAPDPSRSDSGITTTAVSAAVSPSAPSSAHSNSYGLEMAPGGTFNTTYRHLDDFGMYGPSGKTPAARQAPQQTAASVADQLFDAAHMKYERLGSPDEDMPTTVQPDELFSSSSDVNIAPAGSMSPLSGPVGSTAQLDSVLDPYINNADSITLTMPPDSSLGLGSGSSHGMNIDLGSIDNIRRHSEVSAHNLLPRGAQVDNRASISHQVDFWNMDSNTAQKPKESQSRNKDTYDEDEQKIDRELSQILGDYNLNFTDPFTVPVRPAGNTSRPQGSARRTSGQPVHSPQSPKQYSVSKRPPQRYSVPNMQVPLNNHLLSRVYSNQGTAQNTMNLPWENAPVPLESPRTEEEDGGVDDDSNTIDNALYPRRILSADASVPVNFDMSILDNGAHYLSNDYLSNNLSTGSINTSSSQFTDGMPQRTVPLPPDLAFAYNNGNNGSAGNTARRSNSTTLNQLGRMHNSDLTMSSTLGAAPRITMTNPGSRRKSRTPSVPGLMGIPGMTPLMGSTATMSSREGQDDVEKPFLCATCGKSFRRSEHLRRHIRSVHSMERPFACTLCDKKFSRSDNLSQHLKTHKRNGEM</sequence>
<dbReference type="GO" id="GO:0005634">
    <property type="term" value="C:nucleus"/>
    <property type="evidence" value="ECO:0007669"/>
    <property type="project" value="UniProtKB-SubCell"/>
</dbReference>
<keyword evidence="4" id="KW-0678">Repressor</keyword>
<accession>A0AAV5S3A8</accession>
<dbReference type="Pfam" id="PF00096">
    <property type="entry name" value="zf-C2H2"/>
    <property type="match status" value="2"/>
</dbReference>
<evidence type="ECO:0000256" key="1">
    <source>
        <dbReference type="ARBA" id="ARBA00003767"/>
    </source>
</evidence>
<feature type="compositionally biased region" description="Low complexity" evidence="14">
    <location>
        <begin position="29"/>
        <end position="42"/>
    </location>
</feature>
<feature type="region of interest" description="Disordered" evidence="14">
    <location>
        <begin position="223"/>
        <end position="249"/>
    </location>
</feature>
<dbReference type="FunFam" id="3.30.160.60:FF:000100">
    <property type="entry name" value="Zinc finger 45-like"/>
    <property type="match status" value="1"/>
</dbReference>
<dbReference type="Gene3D" id="3.30.160.60">
    <property type="entry name" value="Classic Zinc Finger"/>
    <property type="match status" value="2"/>
</dbReference>
<evidence type="ECO:0000256" key="9">
    <source>
        <dbReference type="ARBA" id="ARBA00023015"/>
    </source>
</evidence>
<dbReference type="GO" id="GO:0008270">
    <property type="term" value="F:zinc ion binding"/>
    <property type="evidence" value="ECO:0007669"/>
    <property type="project" value="UniProtKB-KW"/>
</dbReference>
<comment type="subcellular location">
    <subcellularLocation>
        <location evidence="2">Nucleus</location>
    </subcellularLocation>
</comment>
<evidence type="ECO:0000256" key="8">
    <source>
        <dbReference type="ARBA" id="ARBA00022833"/>
    </source>
</evidence>
<evidence type="ECO:0000256" key="4">
    <source>
        <dbReference type="ARBA" id="ARBA00022491"/>
    </source>
</evidence>
<gene>
    <name evidence="16" type="ORF">DAKH74_047910</name>
</gene>
<evidence type="ECO:0000313" key="16">
    <source>
        <dbReference type="EMBL" id="GMM58175.1"/>
    </source>
</evidence>
<keyword evidence="12" id="KW-0539">Nucleus</keyword>
<keyword evidence="10" id="KW-0238">DNA-binding</keyword>
<keyword evidence="17" id="KW-1185">Reference proteome</keyword>
<keyword evidence="6" id="KW-0677">Repeat</keyword>
<evidence type="ECO:0000256" key="2">
    <source>
        <dbReference type="ARBA" id="ARBA00004123"/>
    </source>
</evidence>
<proteinExistence type="inferred from homology"/>
<evidence type="ECO:0000256" key="5">
    <source>
        <dbReference type="ARBA" id="ARBA00022723"/>
    </source>
</evidence>
<dbReference type="PANTHER" id="PTHR46105:SF28">
    <property type="entry name" value="ZINC FINGER PROTEIN 37-LIKE"/>
    <property type="match status" value="1"/>
</dbReference>
<dbReference type="SUPFAM" id="SSF57667">
    <property type="entry name" value="beta-beta-alpha zinc fingers"/>
    <property type="match status" value="1"/>
</dbReference>
<keyword evidence="7 13" id="KW-0863">Zinc-finger</keyword>
<evidence type="ECO:0000256" key="11">
    <source>
        <dbReference type="ARBA" id="ARBA00023163"/>
    </source>
</evidence>
<feature type="region of interest" description="Disordered" evidence="14">
    <location>
        <begin position="485"/>
        <end position="511"/>
    </location>
</feature>
<evidence type="ECO:0000256" key="3">
    <source>
        <dbReference type="ARBA" id="ARBA00006991"/>
    </source>
</evidence>
<protein>
    <recommendedName>
        <fullName evidence="15">C2H2-type domain-containing protein</fullName>
    </recommendedName>
</protein>
<evidence type="ECO:0000259" key="15">
    <source>
        <dbReference type="PROSITE" id="PS50157"/>
    </source>
</evidence>